<feature type="transmembrane region" description="Helical" evidence="1">
    <location>
        <begin position="44"/>
        <end position="64"/>
    </location>
</feature>
<evidence type="ECO:0000313" key="2">
    <source>
        <dbReference type="EMBL" id="KIM36023.1"/>
    </source>
</evidence>
<proteinExistence type="predicted"/>
<dbReference type="Proteomes" id="UP000053424">
    <property type="component" value="Unassembled WGS sequence"/>
</dbReference>
<gene>
    <name evidence="2" type="ORF">M413DRAFT_323246</name>
</gene>
<organism evidence="2 3">
    <name type="scientific">Hebeloma cylindrosporum</name>
    <dbReference type="NCBI Taxonomy" id="76867"/>
    <lineage>
        <taxon>Eukaryota</taxon>
        <taxon>Fungi</taxon>
        <taxon>Dikarya</taxon>
        <taxon>Basidiomycota</taxon>
        <taxon>Agaricomycotina</taxon>
        <taxon>Agaricomycetes</taxon>
        <taxon>Agaricomycetidae</taxon>
        <taxon>Agaricales</taxon>
        <taxon>Agaricineae</taxon>
        <taxon>Hymenogastraceae</taxon>
        <taxon>Hebeloma</taxon>
    </lineage>
</organism>
<dbReference type="HOGENOM" id="CLU_2622309_0_0_1"/>
<keyword evidence="3" id="KW-1185">Reference proteome</keyword>
<reference evidence="2 3" key="1">
    <citation type="submission" date="2014-04" db="EMBL/GenBank/DDBJ databases">
        <authorList>
            <consortium name="DOE Joint Genome Institute"/>
            <person name="Kuo A."/>
            <person name="Gay G."/>
            <person name="Dore J."/>
            <person name="Kohler A."/>
            <person name="Nagy L.G."/>
            <person name="Floudas D."/>
            <person name="Copeland A."/>
            <person name="Barry K.W."/>
            <person name="Cichocki N."/>
            <person name="Veneault-Fourrey C."/>
            <person name="LaButti K."/>
            <person name="Lindquist E.A."/>
            <person name="Lipzen A."/>
            <person name="Lundell T."/>
            <person name="Morin E."/>
            <person name="Murat C."/>
            <person name="Sun H."/>
            <person name="Tunlid A."/>
            <person name="Henrissat B."/>
            <person name="Grigoriev I.V."/>
            <person name="Hibbett D.S."/>
            <person name="Martin F."/>
            <person name="Nordberg H.P."/>
            <person name="Cantor M.N."/>
            <person name="Hua S.X."/>
        </authorList>
    </citation>
    <scope>NUCLEOTIDE SEQUENCE [LARGE SCALE GENOMIC DNA]</scope>
    <source>
        <strain evidence="3">h7</strain>
    </source>
</reference>
<evidence type="ECO:0000256" key="1">
    <source>
        <dbReference type="SAM" id="Phobius"/>
    </source>
</evidence>
<evidence type="ECO:0000313" key="3">
    <source>
        <dbReference type="Proteomes" id="UP000053424"/>
    </source>
</evidence>
<keyword evidence="1" id="KW-1133">Transmembrane helix</keyword>
<accession>A0A0C2XDK6</accession>
<keyword evidence="1" id="KW-0472">Membrane</keyword>
<dbReference type="AlphaFoldDB" id="A0A0C2XDK6"/>
<reference evidence="3" key="2">
    <citation type="submission" date="2015-01" db="EMBL/GenBank/DDBJ databases">
        <title>Evolutionary Origins and Diversification of the Mycorrhizal Mutualists.</title>
        <authorList>
            <consortium name="DOE Joint Genome Institute"/>
            <consortium name="Mycorrhizal Genomics Consortium"/>
            <person name="Kohler A."/>
            <person name="Kuo A."/>
            <person name="Nagy L.G."/>
            <person name="Floudas D."/>
            <person name="Copeland A."/>
            <person name="Barry K.W."/>
            <person name="Cichocki N."/>
            <person name="Veneault-Fourrey C."/>
            <person name="LaButti K."/>
            <person name="Lindquist E.A."/>
            <person name="Lipzen A."/>
            <person name="Lundell T."/>
            <person name="Morin E."/>
            <person name="Murat C."/>
            <person name="Riley R."/>
            <person name="Ohm R."/>
            <person name="Sun H."/>
            <person name="Tunlid A."/>
            <person name="Henrissat B."/>
            <person name="Grigoriev I.V."/>
            <person name="Hibbett D.S."/>
            <person name="Martin F."/>
        </authorList>
    </citation>
    <scope>NUCLEOTIDE SEQUENCE [LARGE SCALE GENOMIC DNA]</scope>
    <source>
        <strain evidence="3">h7</strain>
    </source>
</reference>
<protein>
    <submittedName>
        <fullName evidence="2">Uncharacterized protein</fullName>
    </submittedName>
</protein>
<dbReference type="EMBL" id="KN831810">
    <property type="protein sequence ID" value="KIM36023.1"/>
    <property type="molecule type" value="Genomic_DNA"/>
</dbReference>
<feature type="transmembrane region" description="Helical" evidence="1">
    <location>
        <begin position="12"/>
        <end position="32"/>
    </location>
</feature>
<keyword evidence="1" id="KW-0812">Transmembrane</keyword>
<sequence length="78" mass="9248">MIDDERVIGLQVRLSLFLLDLLYPFCSFIPPFSWFLRPSNSLQLFVHLIIYSRYSVSVFFFLYYGRVSDLIYSLIPVS</sequence>
<name>A0A0C2XDK6_HEBCY</name>